<organism evidence="1 2">
    <name type="scientific">Rhynocoris fuscipes</name>
    <dbReference type="NCBI Taxonomy" id="488301"/>
    <lineage>
        <taxon>Eukaryota</taxon>
        <taxon>Metazoa</taxon>
        <taxon>Ecdysozoa</taxon>
        <taxon>Arthropoda</taxon>
        <taxon>Hexapoda</taxon>
        <taxon>Insecta</taxon>
        <taxon>Pterygota</taxon>
        <taxon>Neoptera</taxon>
        <taxon>Paraneoptera</taxon>
        <taxon>Hemiptera</taxon>
        <taxon>Heteroptera</taxon>
        <taxon>Panheteroptera</taxon>
        <taxon>Cimicomorpha</taxon>
        <taxon>Reduviidae</taxon>
        <taxon>Harpactorinae</taxon>
        <taxon>Harpactorini</taxon>
        <taxon>Rhynocoris</taxon>
    </lineage>
</organism>
<evidence type="ECO:0000313" key="2">
    <source>
        <dbReference type="Proteomes" id="UP001461498"/>
    </source>
</evidence>
<protein>
    <submittedName>
        <fullName evidence="1">Uncharacterized protein</fullName>
    </submittedName>
</protein>
<dbReference type="EMBL" id="JAPXFL010000001">
    <property type="protein sequence ID" value="KAK9512374.1"/>
    <property type="molecule type" value="Genomic_DNA"/>
</dbReference>
<comment type="caution">
    <text evidence="1">The sequence shown here is derived from an EMBL/GenBank/DDBJ whole genome shotgun (WGS) entry which is preliminary data.</text>
</comment>
<evidence type="ECO:0000313" key="1">
    <source>
        <dbReference type="EMBL" id="KAK9512374.1"/>
    </source>
</evidence>
<dbReference type="Proteomes" id="UP001461498">
    <property type="component" value="Unassembled WGS sequence"/>
</dbReference>
<keyword evidence="2" id="KW-1185">Reference proteome</keyword>
<name>A0AAW1DN27_9HEMI</name>
<reference evidence="1 2" key="1">
    <citation type="submission" date="2022-12" db="EMBL/GenBank/DDBJ databases">
        <title>Chromosome-level genome assembly of true bugs.</title>
        <authorList>
            <person name="Ma L."/>
            <person name="Li H."/>
        </authorList>
    </citation>
    <scope>NUCLEOTIDE SEQUENCE [LARGE SCALE GENOMIC DNA]</scope>
    <source>
        <strain evidence="1">Lab_2022b</strain>
    </source>
</reference>
<gene>
    <name evidence="1" type="ORF">O3M35_000818</name>
</gene>
<sequence>MSKHWIEMSSFKPPPKVPLSDSVLKSCKSEIKRFADRYPIGSHETIPISKKNRLLPRYKAKRPIRPVLREPSRTKSAIITPLKTESSELLETTPELKYSGSQLSLLKNYLINEDDYYKIKLAIHRNRTVEMVRVDGKDKDQEIKTTKPLNKMDEFRYNVLGTETKSVETTHKTHDVIKFLKIKEHQTKMKLPKFEKMRKITLIDYLRHTTDGGPSRVHYFTHGRQIDKFIDVTKKPNPFKLTEYPLGRGREMVTLKCEKRKSPGYLSDTYSSSLQSDILCRLHIPNNEEEILGKLDITPDYWKIVEGRAIKYKLDRKELKFFLEDNLRKKLTAAFLGEEEARCDVKHRIDCSLLPSLEKELYHMETFKAFIHEKYCECLHTVAYAEEIRHIRTQILSTHNKYKTKLKLVTGDLIDIYDVRNRISWCKEVTHKLSPKVWKYGFSTECEKFTSPFLIKIPELMNLYNCKTGLKYIDKLIHKVIKQLIKDIFEFGPPMLYFRNPIEFQALIKDAEFENLQYTIQALELLPQINKINYMVNKLNVHFNGYQKRLLSLKDIFFRLYSKSKEKSEYYNKKLTDYTVKDSYEVLLNPKDPESVITLRLLMEEVYNIIVKHPSGIKTSYAFISEIEAVFLSLWFKIEMYYCNYKNIIDKAVDIVLKREFNRTVMAEQARVKFNKSYKLVKHIQEAVTPYRGGTKFRELKFRSMQDVEVSEEEEPFDVPMKLQKSKPFSFDNVHAIHCPKSFREEIKNMRFESPLDLLKMPPIPVEEYEDDSIYNFICESEKESEVNYDGIAKLDIPPSRSSKSSSMTEFRENALMEQCIDKNRRDLFFIRTWDADIFIKNELDLLSDKEGIKEIKQEDIINELLK</sequence>
<accession>A0AAW1DN27</accession>
<proteinExistence type="predicted"/>
<dbReference type="AlphaFoldDB" id="A0AAW1DN27"/>